<comment type="similarity">
    <text evidence="2 6">Belongs to the class-I pyridoxal-phosphate-dependent aminotransferase family.</text>
</comment>
<proteinExistence type="inferred from homology"/>
<dbReference type="InterPro" id="IPR015421">
    <property type="entry name" value="PyrdxlP-dep_Trfase_major"/>
</dbReference>
<dbReference type="GO" id="GO:0030170">
    <property type="term" value="F:pyridoxal phosphate binding"/>
    <property type="evidence" value="ECO:0007669"/>
    <property type="project" value="InterPro"/>
</dbReference>
<organism evidence="8 9">
    <name type="scientific">Ornithinimicrobium humiphilum</name>
    <dbReference type="NCBI Taxonomy" id="125288"/>
    <lineage>
        <taxon>Bacteria</taxon>
        <taxon>Bacillati</taxon>
        <taxon>Actinomycetota</taxon>
        <taxon>Actinomycetes</taxon>
        <taxon>Micrococcales</taxon>
        <taxon>Ornithinimicrobiaceae</taxon>
        <taxon>Ornithinimicrobium</taxon>
    </lineage>
</organism>
<dbReference type="RefSeq" id="WP_141820869.1">
    <property type="nucleotide sequence ID" value="NZ_BAAAIL010000005.1"/>
</dbReference>
<dbReference type="InterPro" id="IPR004839">
    <property type="entry name" value="Aminotransferase_I/II_large"/>
</dbReference>
<keyword evidence="5" id="KW-0663">Pyridoxal phosphate</keyword>
<evidence type="ECO:0000256" key="4">
    <source>
        <dbReference type="ARBA" id="ARBA00022679"/>
    </source>
</evidence>
<accession>A0A543K882</accession>
<evidence type="ECO:0000256" key="1">
    <source>
        <dbReference type="ARBA" id="ARBA00001933"/>
    </source>
</evidence>
<sequence>MAGGGARTAARVTGLAPSAIRRMAVGAPEDAIDLALGEPGWPLPAVAREALATVSAEHGTLPYGPNASRPELVAAVAEVHGQLNGIPTPGADRVMVTSGSQAALFALFSAHVEVGSTVLVPDPGFVSYGSLAHLCQARAAGYPLGPGGVLDADALVATLDAQPDVSLVVLNHPANPTGGVASAAALASVAEACARRGAVLVSDEVYRELWVGERPAGLHEAAGPDAGIVLGSVSKAYGAPGLRVGWAVGDPALLAPARVVHNAMTTAPAGPSQRAATALLRASASVLEEAREHVQVRWETAGRAAPGLLARADTARGSAGRAGASAARAGFYLWLPVPDDVAPADTTDFALRVRDTSRVTTVPGDAFGPAGAGFLRVSLGGPLDDLTEGLGRLAPWCEA</sequence>
<dbReference type="Proteomes" id="UP000315133">
    <property type="component" value="Unassembled WGS sequence"/>
</dbReference>
<dbReference type="EC" id="2.6.1.-" evidence="6"/>
<reference evidence="8 9" key="1">
    <citation type="submission" date="2019-06" db="EMBL/GenBank/DDBJ databases">
        <title>Sequencing the genomes of 1000 actinobacteria strains.</title>
        <authorList>
            <person name="Klenk H.-P."/>
        </authorList>
    </citation>
    <scope>NUCLEOTIDE SEQUENCE [LARGE SCALE GENOMIC DNA]</scope>
    <source>
        <strain evidence="8 9">DSM 12362</strain>
    </source>
</reference>
<dbReference type="GO" id="GO:0008483">
    <property type="term" value="F:transaminase activity"/>
    <property type="evidence" value="ECO:0007669"/>
    <property type="project" value="UniProtKB-KW"/>
</dbReference>
<feature type="domain" description="Aminotransferase class I/classII large" evidence="7">
    <location>
        <begin position="30"/>
        <end position="393"/>
    </location>
</feature>
<evidence type="ECO:0000313" key="9">
    <source>
        <dbReference type="Proteomes" id="UP000315133"/>
    </source>
</evidence>
<dbReference type="EMBL" id="VFPU01000002">
    <property type="protein sequence ID" value="TQM91299.1"/>
    <property type="molecule type" value="Genomic_DNA"/>
</dbReference>
<dbReference type="AlphaFoldDB" id="A0A543K882"/>
<dbReference type="Pfam" id="PF00155">
    <property type="entry name" value="Aminotran_1_2"/>
    <property type="match status" value="1"/>
</dbReference>
<dbReference type="InterPro" id="IPR015424">
    <property type="entry name" value="PyrdxlP-dep_Trfase"/>
</dbReference>
<dbReference type="Gene3D" id="3.40.640.10">
    <property type="entry name" value="Type I PLP-dependent aspartate aminotransferase-like (Major domain)"/>
    <property type="match status" value="1"/>
</dbReference>
<keyword evidence="3 6" id="KW-0032">Aminotransferase</keyword>
<dbReference type="PROSITE" id="PS00105">
    <property type="entry name" value="AA_TRANSFER_CLASS_1"/>
    <property type="match status" value="1"/>
</dbReference>
<comment type="caution">
    <text evidence="8">The sequence shown here is derived from an EMBL/GenBank/DDBJ whole genome shotgun (WGS) entry which is preliminary data.</text>
</comment>
<evidence type="ECO:0000256" key="3">
    <source>
        <dbReference type="ARBA" id="ARBA00022576"/>
    </source>
</evidence>
<name>A0A543K882_9MICO</name>
<gene>
    <name evidence="8" type="ORF">FB476_3038</name>
</gene>
<protein>
    <recommendedName>
        <fullName evidence="6">Aminotransferase</fullName>
        <ecNumber evidence="6">2.6.1.-</ecNumber>
    </recommendedName>
</protein>
<keyword evidence="4 6" id="KW-0808">Transferase</keyword>
<dbReference type="InterPro" id="IPR050596">
    <property type="entry name" value="AspAT/PAT-like"/>
</dbReference>
<evidence type="ECO:0000256" key="2">
    <source>
        <dbReference type="ARBA" id="ARBA00007441"/>
    </source>
</evidence>
<dbReference type="SUPFAM" id="SSF53383">
    <property type="entry name" value="PLP-dependent transferases"/>
    <property type="match status" value="1"/>
</dbReference>
<dbReference type="CDD" id="cd00609">
    <property type="entry name" value="AAT_like"/>
    <property type="match status" value="1"/>
</dbReference>
<dbReference type="PANTHER" id="PTHR46383">
    <property type="entry name" value="ASPARTATE AMINOTRANSFERASE"/>
    <property type="match status" value="1"/>
</dbReference>
<evidence type="ECO:0000313" key="8">
    <source>
        <dbReference type="EMBL" id="TQM91299.1"/>
    </source>
</evidence>
<comment type="cofactor">
    <cofactor evidence="1 6">
        <name>pyridoxal 5'-phosphate</name>
        <dbReference type="ChEBI" id="CHEBI:597326"/>
    </cofactor>
</comment>
<evidence type="ECO:0000259" key="7">
    <source>
        <dbReference type="Pfam" id="PF00155"/>
    </source>
</evidence>
<keyword evidence="9" id="KW-1185">Reference proteome</keyword>
<dbReference type="OrthoDB" id="9809616at2"/>
<evidence type="ECO:0000256" key="5">
    <source>
        <dbReference type="ARBA" id="ARBA00022898"/>
    </source>
</evidence>
<dbReference type="PANTHER" id="PTHR46383:SF1">
    <property type="entry name" value="ASPARTATE AMINOTRANSFERASE"/>
    <property type="match status" value="1"/>
</dbReference>
<dbReference type="InterPro" id="IPR004838">
    <property type="entry name" value="NHTrfase_class1_PyrdxlP-BS"/>
</dbReference>
<dbReference type="GO" id="GO:0006520">
    <property type="term" value="P:amino acid metabolic process"/>
    <property type="evidence" value="ECO:0007669"/>
    <property type="project" value="InterPro"/>
</dbReference>
<evidence type="ECO:0000256" key="6">
    <source>
        <dbReference type="RuleBase" id="RU000481"/>
    </source>
</evidence>